<dbReference type="AlphaFoldDB" id="A0AAD7KWD0"/>
<keyword evidence="3" id="KW-1185">Reference proteome</keyword>
<evidence type="ECO:0000313" key="2">
    <source>
        <dbReference type="EMBL" id="KAJ7947274.1"/>
    </source>
</evidence>
<protein>
    <submittedName>
        <fullName evidence="2">Uncharacterized protein</fullName>
    </submittedName>
</protein>
<proteinExistence type="predicted"/>
<dbReference type="Proteomes" id="UP001163823">
    <property type="component" value="Chromosome 13"/>
</dbReference>
<gene>
    <name evidence="2" type="ORF">O6P43_032102</name>
</gene>
<organism evidence="2 3">
    <name type="scientific">Quillaja saponaria</name>
    <name type="common">Soap bark tree</name>
    <dbReference type="NCBI Taxonomy" id="32244"/>
    <lineage>
        <taxon>Eukaryota</taxon>
        <taxon>Viridiplantae</taxon>
        <taxon>Streptophyta</taxon>
        <taxon>Embryophyta</taxon>
        <taxon>Tracheophyta</taxon>
        <taxon>Spermatophyta</taxon>
        <taxon>Magnoliopsida</taxon>
        <taxon>eudicotyledons</taxon>
        <taxon>Gunneridae</taxon>
        <taxon>Pentapetalae</taxon>
        <taxon>rosids</taxon>
        <taxon>fabids</taxon>
        <taxon>Fabales</taxon>
        <taxon>Quillajaceae</taxon>
        <taxon>Quillaja</taxon>
    </lineage>
</organism>
<reference evidence="2" key="1">
    <citation type="journal article" date="2023" name="Science">
        <title>Elucidation of the pathway for biosynthesis of saponin adjuvants from the soapbark tree.</title>
        <authorList>
            <person name="Reed J."/>
            <person name="Orme A."/>
            <person name="El-Demerdash A."/>
            <person name="Owen C."/>
            <person name="Martin L.B.B."/>
            <person name="Misra R.C."/>
            <person name="Kikuchi S."/>
            <person name="Rejzek M."/>
            <person name="Martin A.C."/>
            <person name="Harkess A."/>
            <person name="Leebens-Mack J."/>
            <person name="Louveau T."/>
            <person name="Stephenson M.J."/>
            <person name="Osbourn A."/>
        </authorList>
    </citation>
    <scope>NUCLEOTIDE SEQUENCE</scope>
    <source>
        <strain evidence="2">S10</strain>
    </source>
</reference>
<evidence type="ECO:0000256" key="1">
    <source>
        <dbReference type="SAM" id="Coils"/>
    </source>
</evidence>
<feature type="coiled-coil region" evidence="1">
    <location>
        <begin position="214"/>
        <end position="241"/>
    </location>
</feature>
<comment type="caution">
    <text evidence="2">The sequence shown here is derived from an EMBL/GenBank/DDBJ whole genome shotgun (WGS) entry which is preliminary data.</text>
</comment>
<evidence type="ECO:0000313" key="3">
    <source>
        <dbReference type="Proteomes" id="UP001163823"/>
    </source>
</evidence>
<name>A0AAD7KWD0_QUISA</name>
<dbReference type="EMBL" id="JARAOO010000013">
    <property type="protein sequence ID" value="KAJ7947274.1"/>
    <property type="molecule type" value="Genomic_DNA"/>
</dbReference>
<accession>A0AAD7KWD0</accession>
<sequence length="498" mass="56211">MAGFPPPVYSGLKFSDSEDIEAMETKTEGVVKELAGSSTGPDEIEVINEGLKKEECDATNIGELEEKMNALTQDEGDGKKSLLKLIQDCDKSDADWEVLIGLWNATVMICTELSKKLVDFLVSASGKHEKIQQFISLLESVDGYEKSLVIKRNVDTLEMVLDNLEQMKGESEGLKDESPVDDILKKFFDVILHLNSIMSHTGLPVLAALRGGELSKLEDGLKQCENEMEGISQKVNALKVTFSFTLRLEKNQFWLPLIEEMWKNMEFEVEVEGDSDGVKKLTKWLEACLQSDSESEGPNGLMDRLIKIVTELSKKLADFMVSLSRKEDKFQQFISRLRSYDGYKKSLVIRKIVHVLQMVEDKLGGLKFESLLIMEEEFDSSIKQNEDAEDESPTDYILKRFFDVILHLESIMSHPGLHESEELTGVELSLLEDGLKQCEDALEGISLKVNDLKVTFSYFQRLENNELWKTTLSIIEDVCNDMEFKEGSEDSEATSKSS</sequence>
<dbReference type="KEGG" id="qsa:O6P43_032102"/>
<keyword evidence="1" id="KW-0175">Coiled coil</keyword>